<dbReference type="InterPro" id="IPR013420">
    <property type="entry name" value="CRISPR-assoc_prot_Cas8b/Csh1_C"/>
</dbReference>
<dbReference type="AlphaFoldDB" id="A0A897MYG6"/>
<accession>A0A897MYG6</accession>
<dbReference type="RefSeq" id="WP_229115119.1">
    <property type="nucleotide sequence ID" value="NZ_CP064787.1"/>
</dbReference>
<protein>
    <submittedName>
        <fullName evidence="2">CRISPR-associated protein, large subunit of CASCADE complex, MTH1090 family</fullName>
    </submittedName>
</protein>
<evidence type="ECO:0000256" key="1">
    <source>
        <dbReference type="SAM" id="MobiDB-lite"/>
    </source>
</evidence>
<evidence type="ECO:0000313" key="3">
    <source>
        <dbReference type="Proteomes" id="UP000663525"/>
    </source>
</evidence>
<gene>
    <name evidence="2" type="primary">cas8b1</name>
    <name evidence="2" type="ORF">HSR121_0973</name>
</gene>
<dbReference type="EMBL" id="CP064787">
    <property type="protein sequence ID" value="QSG05321.1"/>
    <property type="molecule type" value="Genomic_DNA"/>
</dbReference>
<feature type="region of interest" description="Disordered" evidence="1">
    <location>
        <begin position="703"/>
        <end position="722"/>
    </location>
</feature>
<evidence type="ECO:0000313" key="2">
    <source>
        <dbReference type="EMBL" id="QSG05321.1"/>
    </source>
</evidence>
<organism evidence="2 3">
    <name type="scientific">Halapricum desulfuricans</name>
    <dbReference type="NCBI Taxonomy" id="2841257"/>
    <lineage>
        <taxon>Archaea</taxon>
        <taxon>Methanobacteriati</taxon>
        <taxon>Methanobacteriota</taxon>
        <taxon>Stenosarchaea group</taxon>
        <taxon>Halobacteria</taxon>
        <taxon>Halobacteriales</taxon>
        <taxon>Haloarculaceae</taxon>
        <taxon>Halapricum</taxon>
    </lineage>
</organism>
<dbReference type="Proteomes" id="UP000663525">
    <property type="component" value="Chromosome"/>
</dbReference>
<dbReference type="NCBIfam" id="TIGR02591">
    <property type="entry name" value="cas_Csh1"/>
    <property type="match status" value="1"/>
</dbReference>
<proteinExistence type="predicted"/>
<dbReference type="Pfam" id="PF09484">
    <property type="entry name" value="Cas_TM1802"/>
    <property type="match status" value="2"/>
</dbReference>
<dbReference type="GeneID" id="68854602"/>
<sequence length="722" mass="80527">MSSELTSEDFQQALNEYWHGRPPSSLEDVMALYGVLAVVESSGQLYRTPSALEPFIDDGRLVTIYLDLTDREPTVADIEQSTLREEHVSKLAYSHKSSGRGAKYSLTQIGSKNGNDADGVASTILSRIRSWTGQDSTQSLTGDDGHPDAWIIEKLADVFEKDSETLEGLKENVRSLLPEEESVPTAVTIRFKFSDKDVESLPSSTEEWVWPEDIEVLNEAMRRYATANAADKNMDNDSSEGQAVGVVTGEPSRVVGTPESPLEVYSVKHPDAQPGLRRNQSWRNYPVSPDTAMLFAKGQDLVEQCVYRRGGMETYAMPYFAGEMTGEKAEALYLAIDSIREQSKYVESGDSPMAQVTFRLQEHEDEAVRELAEQELRFYTVTMPISDDKHIVSEAPAADTYWITQLADALVDTLQGPTCEPSYGGFAKVKNSKSEKWPLLYLPDDRSSARAVAFYLITGHEFMDSVFAYRDDDEGDDFRRIADHRLISGQQLDASTLFDEYLRRYDDESEGSEQPSYQTVAQQLVHLETLSRAGLLKGIDAPIEPTDNPMTIDTDFDTSDLATIREHRLEAFLDRPLFADSEGNDARRATAVAGVLVGQISWHQENERSIGRPLDAATSGDQMTKNSLENTVTTALEKAKVYAQDSEHESDRDLLFPETVDELLATTDDMPTNWNIDKRELQFCYVLGHAHGRRSMPNAFDLYEGNDATGTEESTAEESSAD</sequence>
<reference evidence="2" key="1">
    <citation type="submission" date="2020-11" db="EMBL/GenBank/DDBJ databases">
        <title>Carbohydrate-dependent, anaerobic sulfur respiration: A novel catabolism in halophilic archaea.</title>
        <authorList>
            <person name="Sorokin D.Y."/>
            <person name="Messina E."/>
            <person name="Smedile F."/>
            <person name="La Cono V."/>
            <person name="Hallsworth J.E."/>
            <person name="Yakimov M.M."/>
        </authorList>
    </citation>
    <scope>NUCLEOTIDE SEQUENCE</scope>
    <source>
        <strain evidence="2">HSR12-1</strain>
    </source>
</reference>
<dbReference type="InterPro" id="IPR013389">
    <property type="entry name" value="CRISPR-assoc_prot_Cas8b"/>
</dbReference>
<name>A0A897MYG6_9EURY</name>